<accession>A0A074JCQ6</accession>
<reference evidence="4 5" key="1">
    <citation type="submission" date="2013-07" db="EMBL/GenBank/DDBJ databases">
        <title>Thioclava pacifica DSM 10166 Genome Sequencing.</title>
        <authorList>
            <person name="Lai Q."/>
            <person name="Shao Z."/>
        </authorList>
    </citation>
    <scope>NUCLEOTIDE SEQUENCE [LARGE SCALE GENOMIC DNA]</scope>
    <source>
        <strain evidence="4 5">DSM 10166</strain>
    </source>
</reference>
<dbReference type="InterPro" id="IPR016162">
    <property type="entry name" value="Ald_DH_N"/>
</dbReference>
<feature type="domain" description="Aldehyde dehydrogenase" evidence="3">
    <location>
        <begin position="27"/>
        <end position="493"/>
    </location>
</feature>
<comment type="similarity">
    <text evidence="1">Belongs to the aldehyde dehydrogenase family.</text>
</comment>
<dbReference type="InterPro" id="IPR015590">
    <property type="entry name" value="Aldehyde_DH_dom"/>
</dbReference>
<evidence type="ECO:0000256" key="2">
    <source>
        <dbReference type="ARBA" id="ARBA00023002"/>
    </source>
</evidence>
<dbReference type="CDD" id="cd07112">
    <property type="entry name" value="ALDH_GABALDH-PuuC"/>
    <property type="match status" value="1"/>
</dbReference>
<evidence type="ECO:0000313" key="4">
    <source>
        <dbReference type="EMBL" id="KEO55431.1"/>
    </source>
</evidence>
<dbReference type="STRING" id="1353537.TP2_15430"/>
<protein>
    <recommendedName>
        <fullName evidence="3">Aldehyde dehydrogenase domain-containing protein</fullName>
    </recommendedName>
</protein>
<dbReference type="Proteomes" id="UP000027432">
    <property type="component" value="Unassembled WGS sequence"/>
</dbReference>
<dbReference type="FunFam" id="3.40.605.10:FF:000001">
    <property type="entry name" value="Aldehyde dehydrogenase 1"/>
    <property type="match status" value="1"/>
</dbReference>
<name>A0A074JCQ6_9RHOB</name>
<proteinExistence type="inferred from homology"/>
<organism evidence="4 5">
    <name type="scientific">Thioclava pacifica DSM 10166</name>
    <dbReference type="NCBI Taxonomy" id="1353537"/>
    <lineage>
        <taxon>Bacteria</taxon>
        <taxon>Pseudomonadati</taxon>
        <taxon>Pseudomonadota</taxon>
        <taxon>Alphaproteobacteria</taxon>
        <taxon>Rhodobacterales</taxon>
        <taxon>Paracoccaceae</taxon>
        <taxon>Thioclava</taxon>
    </lineage>
</organism>
<dbReference type="InterPro" id="IPR016160">
    <property type="entry name" value="Ald_DH_CS_CYS"/>
</dbReference>
<dbReference type="EMBL" id="AUND01000002">
    <property type="protein sequence ID" value="KEO55431.1"/>
    <property type="molecule type" value="Genomic_DNA"/>
</dbReference>
<evidence type="ECO:0000313" key="5">
    <source>
        <dbReference type="Proteomes" id="UP000027432"/>
    </source>
</evidence>
<dbReference type="Pfam" id="PF00171">
    <property type="entry name" value="Aldedh"/>
    <property type="match status" value="1"/>
</dbReference>
<dbReference type="OrthoDB" id="9812625at2"/>
<dbReference type="SUPFAM" id="SSF53720">
    <property type="entry name" value="ALDH-like"/>
    <property type="match status" value="1"/>
</dbReference>
<dbReference type="AlphaFoldDB" id="A0A074JCQ6"/>
<dbReference type="RefSeq" id="WP_038073647.1">
    <property type="nucleotide sequence ID" value="NZ_AUND01000002.1"/>
</dbReference>
<keyword evidence="5" id="KW-1185">Reference proteome</keyword>
<sequence>MTMTLKDWQARAAALVPETRMFIDGKFVDAASGAKFETINPANGQVVAAVARGSAEDVDRAVAAAKKAFKSGVWSRMEPTARMAVMSRFADLIEAHAEDFALLDTLDMGKPISDMFNIDIPGSLMTIRFFAEVIDKMEGVVTNTNADALHYILRQPLGVCGLVVPWNYPLMMAAWKIAPALSVGNSIVLKPAEQSPLSALLLAKLFSEAGGPDGVFNVVTGFGEDTGKPLALHMDVDKIGFTGSGEVGKLMMIYAGQSNMKRVSTECGGKSPQIVLADCEDLAKAAATGVAGIYGNQGEVCSAGSRILVERAVYDEYIALFTEAANDMHIPGDPLDPDTTMGPLVTPEQQSRVLGYIEAGRKEGAKLAFGGNVPAQFNAGCFVEPTLFTDVSNKMKIAQEEIFGPVASIIPVDNLDHAIETANDTIYGLAAAIWTSNVKNAHRFARDVEAGIVWVNAYEAGDATTPWGGFKQSGNGRDKCLEALTQYTQTKSVWIELS</sequence>
<dbReference type="eggNOG" id="COG1012">
    <property type="taxonomic scope" value="Bacteria"/>
</dbReference>
<dbReference type="InterPro" id="IPR016163">
    <property type="entry name" value="Ald_DH_C"/>
</dbReference>
<dbReference type="PANTHER" id="PTHR11699">
    <property type="entry name" value="ALDEHYDE DEHYDROGENASE-RELATED"/>
    <property type="match status" value="1"/>
</dbReference>
<gene>
    <name evidence="4" type="ORF">TP2_15430</name>
</gene>
<dbReference type="InterPro" id="IPR016161">
    <property type="entry name" value="Ald_DH/histidinol_DH"/>
</dbReference>
<comment type="caution">
    <text evidence="4">The sequence shown here is derived from an EMBL/GenBank/DDBJ whole genome shotgun (WGS) entry which is preliminary data.</text>
</comment>
<keyword evidence="2" id="KW-0560">Oxidoreductase</keyword>
<evidence type="ECO:0000259" key="3">
    <source>
        <dbReference type="Pfam" id="PF00171"/>
    </source>
</evidence>
<evidence type="ECO:0000256" key="1">
    <source>
        <dbReference type="ARBA" id="ARBA00009986"/>
    </source>
</evidence>
<dbReference type="Gene3D" id="3.40.309.10">
    <property type="entry name" value="Aldehyde Dehydrogenase, Chain A, domain 2"/>
    <property type="match status" value="1"/>
</dbReference>
<dbReference type="PROSITE" id="PS00070">
    <property type="entry name" value="ALDEHYDE_DEHYDR_CYS"/>
    <property type="match status" value="1"/>
</dbReference>
<dbReference type="GO" id="GO:0004030">
    <property type="term" value="F:aldehyde dehydrogenase [NAD(P)+] activity"/>
    <property type="evidence" value="ECO:0007669"/>
    <property type="project" value="UniProtKB-ARBA"/>
</dbReference>
<dbReference type="Gene3D" id="3.40.605.10">
    <property type="entry name" value="Aldehyde Dehydrogenase, Chain A, domain 1"/>
    <property type="match status" value="1"/>
</dbReference>
<dbReference type="FunFam" id="3.40.309.10:FF:000012">
    <property type="entry name" value="Betaine aldehyde dehydrogenase"/>
    <property type="match status" value="1"/>
</dbReference>